<dbReference type="Pfam" id="PF00512">
    <property type="entry name" value="HisKA"/>
    <property type="match status" value="1"/>
</dbReference>
<dbReference type="RefSeq" id="WP_177228140.1">
    <property type="nucleotide sequence ID" value="NZ_FPCH01000002.1"/>
</dbReference>
<comment type="catalytic activity">
    <reaction evidence="1">
        <text>ATP + protein L-histidine = ADP + protein N-phospho-L-histidine.</text>
        <dbReference type="EC" id="2.7.13.3"/>
    </reaction>
</comment>
<name>A0A1I7NIN1_9HYPH</name>
<dbReference type="Gene3D" id="3.40.50.2300">
    <property type="match status" value="1"/>
</dbReference>
<dbReference type="SMART" id="SM00388">
    <property type="entry name" value="HisKA"/>
    <property type="match status" value="1"/>
</dbReference>
<dbReference type="SUPFAM" id="SSF47384">
    <property type="entry name" value="Homodimeric domain of signal transducing histidine kinase"/>
    <property type="match status" value="1"/>
</dbReference>
<organism evidence="9 10">
    <name type="scientific">Hyphomicrobium facile</name>
    <dbReference type="NCBI Taxonomy" id="51670"/>
    <lineage>
        <taxon>Bacteria</taxon>
        <taxon>Pseudomonadati</taxon>
        <taxon>Pseudomonadota</taxon>
        <taxon>Alphaproteobacteria</taxon>
        <taxon>Hyphomicrobiales</taxon>
        <taxon>Hyphomicrobiaceae</taxon>
        <taxon>Hyphomicrobium</taxon>
    </lineage>
</organism>
<dbReference type="InterPro" id="IPR001789">
    <property type="entry name" value="Sig_transdc_resp-reg_receiver"/>
</dbReference>
<evidence type="ECO:0000256" key="3">
    <source>
        <dbReference type="ARBA" id="ARBA00022553"/>
    </source>
</evidence>
<sequence>MTKLRLHRDQLAAVARVTPYAMAGYGVNVALAAAAFWNTFPAHHLFLWLLFSFSVCGFLGLRSWPRAPSRRRHKANTTRSARNALVFAVLLALPWSFLAAAWAGAVSGTSEAILTAFVVGMAASGSILLAPIPAAALTYAGTILGPLILKLLILGGRENFVLCALAVSFLVFLVVLVMTNARMFMERLKVLDRLKVSIADAKAANEAAQRATSAKSEFFATMSHEIRTPLNSVIGYTSLVLARRGLNTEDARDLEIVRDAGRSLLNTVNDILDFSAIEAGRMKLLLAPTLLRPIIESCLSLILVDARAKGLILSAEIDSALDEVSVSADAQRVRQVLVNLVGNAVKFTSVGRVDVQAKWVKRSDDDVVVRFVVKDTGPGIPEKSIPELFNRFSQLDGSYERRFAGSGLGLAISKSIVVAMDGQIGVDSVLGEGSAFWFELPLAVSRSQPSTERSADSKPAGPGGLNVLVVDDMEPNRRLTSTVLRRAGHRAVTAASGAEAILLVQSETFDVILMDMQMPGMNGLAATKEIRKLPPNQSQVPIIAMTANVLPNEIASCYAAGMTAHIGKPFEIDVLLHAIEAVCDGSGISTRHRVPVASSGGRNPF</sequence>
<dbReference type="STRING" id="51670.SAMN04488557_2346"/>
<feature type="transmembrane region" description="Helical" evidence="6">
    <location>
        <begin position="45"/>
        <end position="64"/>
    </location>
</feature>
<evidence type="ECO:0000256" key="5">
    <source>
        <dbReference type="PROSITE-ProRule" id="PRU00169"/>
    </source>
</evidence>
<dbReference type="Pfam" id="PF02518">
    <property type="entry name" value="HATPase_c"/>
    <property type="match status" value="1"/>
</dbReference>
<feature type="transmembrane region" description="Helical" evidence="6">
    <location>
        <begin position="159"/>
        <end position="179"/>
    </location>
</feature>
<dbReference type="SUPFAM" id="SSF52172">
    <property type="entry name" value="CheY-like"/>
    <property type="match status" value="1"/>
</dbReference>
<keyword evidence="6" id="KW-0812">Transmembrane</keyword>
<dbReference type="GO" id="GO:0000155">
    <property type="term" value="F:phosphorelay sensor kinase activity"/>
    <property type="evidence" value="ECO:0007669"/>
    <property type="project" value="InterPro"/>
</dbReference>
<feature type="domain" description="Histidine kinase" evidence="7">
    <location>
        <begin position="221"/>
        <end position="444"/>
    </location>
</feature>
<dbReference type="InterPro" id="IPR005467">
    <property type="entry name" value="His_kinase_dom"/>
</dbReference>
<dbReference type="AlphaFoldDB" id="A0A1I7NIN1"/>
<dbReference type="Pfam" id="PF00072">
    <property type="entry name" value="Response_reg"/>
    <property type="match status" value="1"/>
</dbReference>
<dbReference type="Gene3D" id="3.30.565.10">
    <property type="entry name" value="Histidine kinase-like ATPase, C-terminal domain"/>
    <property type="match status" value="1"/>
</dbReference>
<proteinExistence type="predicted"/>
<feature type="domain" description="Response regulatory" evidence="8">
    <location>
        <begin position="466"/>
        <end position="583"/>
    </location>
</feature>
<keyword evidence="6" id="KW-0472">Membrane</keyword>
<dbReference type="FunFam" id="3.30.565.10:FF:000010">
    <property type="entry name" value="Sensor histidine kinase RcsC"/>
    <property type="match status" value="1"/>
</dbReference>
<keyword evidence="10" id="KW-1185">Reference proteome</keyword>
<dbReference type="SUPFAM" id="SSF55874">
    <property type="entry name" value="ATPase domain of HSP90 chaperone/DNA topoisomerase II/histidine kinase"/>
    <property type="match status" value="1"/>
</dbReference>
<evidence type="ECO:0000256" key="2">
    <source>
        <dbReference type="ARBA" id="ARBA00012438"/>
    </source>
</evidence>
<protein>
    <recommendedName>
        <fullName evidence="2">histidine kinase</fullName>
        <ecNumber evidence="2">2.7.13.3</ecNumber>
    </recommendedName>
</protein>
<evidence type="ECO:0000259" key="7">
    <source>
        <dbReference type="PROSITE" id="PS50109"/>
    </source>
</evidence>
<dbReference type="InterPro" id="IPR036890">
    <property type="entry name" value="HATPase_C_sf"/>
</dbReference>
<keyword evidence="3 5" id="KW-0597">Phosphoprotein</keyword>
<dbReference type="InterPro" id="IPR003594">
    <property type="entry name" value="HATPase_dom"/>
</dbReference>
<accession>A0A1I7NIN1</accession>
<dbReference type="PANTHER" id="PTHR45339:SF1">
    <property type="entry name" value="HYBRID SIGNAL TRANSDUCTION HISTIDINE KINASE J"/>
    <property type="match status" value="1"/>
</dbReference>
<dbReference type="InterPro" id="IPR003661">
    <property type="entry name" value="HisK_dim/P_dom"/>
</dbReference>
<dbReference type="PROSITE" id="PS50110">
    <property type="entry name" value="RESPONSE_REGULATORY"/>
    <property type="match status" value="1"/>
</dbReference>
<keyword evidence="4" id="KW-0902">Two-component regulatory system</keyword>
<dbReference type="PANTHER" id="PTHR45339">
    <property type="entry name" value="HYBRID SIGNAL TRANSDUCTION HISTIDINE KINASE J"/>
    <property type="match status" value="1"/>
</dbReference>
<feature type="modified residue" description="4-aspartylphosphate" evidence="5">
    <location>
        <position position="515"/>
    </location>
</feature>
<dbReference type="InterPro" id="IPR011006">
    <property type="entry name" value="CheY-like_superfamily"/>
</dbReference>
<evidence type="ECO:0000313" key="9">
    <source>
        <dbReference type="EMBL" id="SFV34507.1"/>
    </source>
</evidence>
<dbReference type="Gene3D" id="1.10.287.130">
    <property type="match status" value="1"/>
</dbReference>
<keyword evidence="6" id="KW-1133">Transmembrane helix</keyword>
<dbReference type="CDD" id="cd17546">
    <property type="entry name" value="REC_hyHK_CKI1_RcsC-like"/>
    <property type="match status" value="1"/>
</dbReference>
<evidence type="ECO:0000256" key="4">
    <source>
        <dbReference type="ARBA" id="ARBA00023012"/>
    </source>
</evidence>
<evidence type="ECO:0000313" key="10">
    <source>
        <dbReference type="Proteomes" id="UP000199423"/>
    </source>
</evidence>
<evidence type="ECO:0000256" key="6">
    <source>
        <dbReference type="SAM" id="Phobius"/>
    </source>
</evidence>
<feature type="transmembrane region" description="Helical" evidence="6">
    <location>
        <begin position="20"/>
        <end position="39"/>
    </location>
</feature>
<dbReference type="SMART" id="SM00448">
    <property type="entry name" value="REC"/>
    <property type="match status" value="1"/>
</dbReference>
<dbReference type="Proteomes" id="UP000199423">
    <property type="component" value="Unassembled WGS sequence"/>
</dbReference>
<evidence type="ECO:0000256" key="1">
    <source>
        <dbReference type="ARBA" id="ARBA00000085"/>
    </source>
</evidence>
<keyword evidence="9" id="KW-0418">Kinase</keyword>
<keyword evidence="9" id="KW-0808">Transferase</keyword>
<evidence type="ECO:0000259" key="8">
    <source>
        <dbReference type="PROSITE" id="PS50110"/>
    </source>
</evidence>
<dbReference type="CDD" id="cd16922">
    <property type="entry name" value="HATPase_EvgS-ArcB-TorS-like"/>
    <property type="match status" value="1"/>
</dbReference>
<feature type="transmembrane region" description="Helical" evidence="6">
    <location>
        <begin position="136"/>
        <end position="153"/>
    </location>
</feature>
<dbReference type="CDD" id="cd00082">
    <property type="entry name" value="HisKA"/>
    <property type="match status" value="1"/>
</dbReference>
<dbReference type="PROSITE" id="PS50109">
    <property type="entry name" value="HIS_KIN"/>
    <property type="match status" value="1"/>
</dbReference>
<dbReference type="InterPro" id="IPR036097">
    <property type="entry name" value="HisK_dim/P_sf"/>
</dbReference>
<reference evidence="10" key="1">
    <citation type="submission" date="2016-10" db="EMBL/GenBank/DDBJ databases">
        <authorList>
            <person name="Varghese N."/>
            <person name="Submissions S."/>
        </authorList>
    </citation>
    <scope>NUCLEOTIDE SEQUENCE [LARGE SCALE GENOMIC DNA]</scope>
    <source>
        <strain evidence="10">DSM 1565</strain>
    </source>
</reference>
<dbReference type="EMBL" id="FPCH01000002">
    <property type="protein sequence ID" value="SFV34507.1"/>
    <property type="molecule type" value="Genomic_DNA"/>
</dbReference>
<dbReference type="InterPro" id="IPR004358">
    <property type="entry name" value="Sig_transdc_His_kin-like_C"/>
</dbReference>
<dbReference type="PRINTS" id="PR00344">
    <property type="entry name" value="BCTRLSENSOR"/>
</dbReference>
<gene>
    <name evidence="9" type="ORF">SAMN04488557_2346</name>
</gene>
<feature type="transmembrane region" description="Helical" evidence="6">
    <location>
        <begin position="85"/>
        <end position="106"/>
    </location>
</feature>
<dbReference type="EC" id="2.7.13.3" evidence="2"/>
<dbReference type="SMART" id="SM00387">
    <property type="entry name" value="HATPase_c"/>
    <property type="match status" value="1"/>
</dbReference>